<reference evidence="1" key="1">
    <citation type="submission" date="2015-05" db="UniProtKB">
        <authorList>
            <consortium name="EnsemblMetazoa"/>
        </authorList>
    </citation>
    <scope>IDENTIFICATION</scope>
</reference>
<dbReference type="VEuPathDB" id="VectorBase:RPRC008189"/>
<dbReference type="Proteomes" id="UP000015103">
    <property type="component" value="Unassembled WGS sequence"/>
</dbReference>
<sequence>SQWLIDLRWRYKKSDCPFRKGDPAEYPVFRKDFFVDAPRDELWQDNKKMALSYNLVIKKNHLMDQEHLGKVINFKAWYPGCESNDTVLILISIILAVAYTCFIGHLWWMVLSLRYLIVEEENEYDDEDEASY</sequence>
<dbReference type="EnsemblMetazoa" id="RPRC008189-RA">
    <property type="protein sequence ID" value="RPRC008189-PA"/>
    <property type="gene ID" value="RPRC008189"/>
</dbReference>
<evidence type="ECO:0000313" key="1">
    <source>
        <dbReference type="EnsemblMetazoa" id="RPRC008189-PA"/>
    </source>
</evidence>
<dbReference type="EMBL" id="ACPB03013204">
    <property type="status" value="NOT_ANNOTATED_CDS"/>
    <property type="molecule type" value="Genomic_DNA"/>
</dbReference>
<name>T1HVW9_RHOPR</name>
<protein>
    <submittedName>
        <fullName evidence="1">Uncharacterized protein</fullName>
    </submittedName>
</protein>
<dbReference type="AlphaFoldDB" id="T1HVW9"/>
<dbReference type="InParanoid" id="T1HVW9"/>
<accession>T1HVW9</accession>
<proteinExistence type="predicted"/>
<evidence type="ECO:0000313" key="2">
    <source>
        <dbReference type="Proteomes" id="UP000015103"/>
    </source>
</evidence>
<dbReference type="HOGENOM" id="CLU_1922380_0_0_1"/>
<keyword evidence="2" id="KW-1185">Reference proteome</keyword>
<organism evidence="1 2">
    <name type="scientific">Rhodnius prolixus</name>
    <name type="common">Triatomid bug</name>
    <dbReference type="NCBI Taxonomy" id="13249"/>
    <lineage>
        <taxon>Eukaryota</taxon>
        <taxon>Metazoa</taxon>
        <taxon>Ecdysozoa</taxon>
        <taxon>Arthropoda</taxon>
        <taxon>Hexapoda</taxon>
        <taxon>Insecta</taxon>
        <taxon>Pterygota</taxon>
        <taxon>Neoptera</taxon>
        <taxon>Paraneoptera</taxon>
        <taxon>Hemiptera</taxon>
        <taxon>Heteroptera</taxon>
        <taxon>Panheteroptera</taxon>
        <taxon>Cimicomorpha</taxon>
        <taxon>Reduviidae</taxon>
        <taxon>Triatominae</taxon>
        <taxon>Rhodnius</taxon>
    </lineage>
</organism>